<gene>
    <name evidence="2" type="ordered locus">Slit_0994</name>
</gene>
<keyword evidence="1" id="KW-0732">Signal</keyword>
<evidence type="ECO:0000313" key="3">
    <source>
        <dbReference type="Proteomes" id="UP000001625"/>
    </source>
</evidence>
<sequence length="113" mass="12863" precursor="true">MRITSRILLAIFVSSFMVSNSNASTVIGDITCQQWQDRQNHPADGESYKVWLNGYLSGADAMYGDMLDRDFIKNSDKISIVDWSDVYCKKHPEAMLHDSANALIKLLKRDMPF</sequence>
<keyword evidence="3" id="KW-1185">Reference proteome</keyword>
<feature type="signal peptide" evidence="1">
    <location>
        <begin position="1"/>
        <end position="23"/>
    </location>
</feature>
<feature type="chain" id="PRO_5003070487" evidence="1">
    <location>
        <begin position="24"/>
        <end position="113"/>
    </location>
</feature>
<dbReference type="KEGG" id="slt:Slit_0994"/>
<dbReference type="Proteomes" id="UP000001625">
    <property type="component" value="Chromosome"/>
</dbReference>
<name>D5CQ68_SIDLE</name>
<evidence type="ECO:0000313" key="2">
    <source>
        <dbReference type="EMBL" id="ADE11232.1"/>
    </source>
</evidence>
<proteinExistence type="predicted"/>
<protein>
    <submittedName>
        <fullName evidence="2">Uncharacterized protein</fullName>
    </submittedName>
</protein>
<reference evidence="2 3" key="1">
    <citation type="submission" date="2010-03" db="EMBL/GenBank/DDBJ databases">
        <title>Complete sequence of Sideroxydans lithotrophicus ES-1.</title>
        <authorList>
            <consortium name="US DOE Joint Genome Institute"/>
            <person name="Lucas S."/>
            <person name="Copeland A."/>
            <person name="Lapidus A."/>
            <person name="Cheng J.-F."/>
            <person name="Bruce D."/>
            <person name="Goodwin L."/>
            <person name="Pitluck S."/>
            <person name="Munk A.C."/>
            <person name="Detter J.C."/>
            <person name="Han C."/>
            <person name="Tapia R."/>
            <person name="Larimer F."/>
            <person name="Land M."/>
            <person name="Hauser L."/>
            <person name="Kyrpides N."/>
            <person name="Ivanova N."/>
            <person name="Emerson D."/>
            <person name="Woyke T."/>
        </authorList>
    </citation>
    <scope>NUCLEOTIDE SEQUENCE [LARGE SCALE GENOMIC DNA]</scope>
    <source>
        <strain evidence="2 3">ES-1</strain>
    </source>
</reference>
<dbReference type="OrthoDB" id="8974130at2"/>
<organism evidence="2 3">
    <name type="scientific">Sideroxydans lithotrophicus (strain ES-1)</name>
    <dbReference type="NCBI Taxonomy" id="580332"/>
    <lineage>
        <taxon>Bacteria</taxon>
        <taxon>Pseudomonadati</taxon>
        <taxon>Pseudomonadota</taxon>
        <taxon>Betaproteobacteria</taxon>
        <taxon>Nitrosomonadales</taxon>
        <taxon>Gallionellaceae</taxon>
        <taxon>Sideroxydans</taxon>
    </lineage>
</organism>
<accession>D5CQ68</accession>
<dbReference type="EMBL" id="CP001965">
    <property type="protein sequence ID" value="ADE11232.1"/>
    <property type="molecule type" value="Genomic_DNA"/>
</dbReference>
<dbReference type="RefSeq" id="WP_013029130.1">
    <property type="nucleotide sequence ID" value="NC_013959.1"/>
</dbReference>
<dbReference type="HOGENOM" id="CLU_2131850_0_0_4"/>
<dbReference type="AlphaFoldDB" id="D5CQ68"/>
<evidence type="ECO:0000256" key="1">
    <source>
        <dbReference type="SAM" id="SignalP"/>
    </source>
</evidence>